<dbReference type="Pfam" id="PF08238">
    <property type="entry name" value="Sel1"/>
    <property type="match status" value="3"/>
</dbReference>
<evidence type="ECO:0000256" key="2">
    <source>
        <dbReference type="SAM" id="Phobius"/>
    </source>
</evidence>
<feature type="region of interest" description="Disordered" evidence="1">
    <location>
        <begin position="277"/>
        <end position="304"/>
    </location>
</feature>
<sequence length="524" mass="56390">MDCSVHGADDAAAVMKTASSSALSADCGVPAGDFRVFCDRDGAYSWSQTDTTVFISVPLNIPAHGVEFETHPEQNLDLRVQVDERMLLVQVYEKAQLANSKPSVAGADLGHKQPRTLLELELDLYDSIEPQLTHWSLERSALACALSFMCRKNARTGNNGAVEHVWWASLLCDALGDDDLPLDQEFAAPSTPIMVSRHQSSGSLSGSAEVEVKVVDRLGGDAVGSAGRSILSDGNAINCCHKRNQSAQGRELESYLTRDHVTEALNRLEALEKALLERDSSRDTLPPVTSPSSTSDQATQAHADTVEELQERRAHFECIVGEAHFSGICMPRNYALAVKFLTKALVNGPPEQSSGRLKSSTSEIPKPTACAARAHEILGAIYMSGGDGVEKDFALGVQHCEAAAAHGRASALYSLGYFYLHHGLGDGGKQDLELAMKFFALANQLDSNLVAPPELQQQLLMCKDFAEQQERSRPARCAEGGSTRARGWLRSHRAGLVALGGISLLMLVIGTALGISRRASRPST</sequence>
<dbReference type="InterPro" id="IPR011990">
    <property type="entry name" value="TPR-like_helical_dom_sf"/>
</dbReference>
<dbReference type="PANTHER" id="PTHR43628">
    <property type="entry name" value="ACTIVATOR OF C KINASE PROTEIN 1-RELATED"/>
    <property type="match status" value="1"/>
</dbReference>
<dbReference type="EMBL" id="VRMN01000010">
    <property type="protein sequence ID" value="KAA8492038.1"/>
    <property type="molecule type" value="Genomic_DNA"/>
</dbReference>
<evidence type="ECO:0000313" key="5">
    <source>
        <dbReference type="Proteomes" id="UP000324585"/>
    </source>
</evidence>
<organism evidence="4 5">
    <name type="scientific">Porphyridium purpureum</name>
    <name type="common">Red alga</name>
    <name type="synonym">Porphyridium cruentum</name>
    <dbReference type="NCBI Taxonomy" id="35688"/>
    <lineage>
        <taxon>Eukaryota</taxon>
        <taxon>Rhodophyta</taxon>
        <taxon>Bangiophyceae</taxon>
        <taxon>Porphyridiales</taxon>
        <taxon>Porphyridiaceae</taxon>
        <taxon>Porphyridium</taxon>
    </lineage>
</organism>
<feature type="transmembrane region" description="Helical" evidence="2">
    <location>
        <begin position="494"/>
        <end position="515"/>
    </location>
</feature>
<evidence type="ECO:0000313" key="4">
    <source>
        <dbReference type="EMBL" id="KAA8492038.1"/>
    </source>
</evidence>
<protein>
    <recommendedName>
        <fullName evidence="3">CS domain-containing protein</fullName>
    </recommendedName>
</protein>
<dbReference type="PANTHER" id="PTHR43628:SF1">
    <property type="entry name" value="CHITIN SYNTHASE REGULATORY FACTOR 2-RELATED"/>
    <property type="match status" value="1"/>
</dbReference>
<gene>
    <name evidence="4" type="ORF">FVE85_3476</name>
</gene>
<feature type="compositionally biased region" description="Low complexity" evidence="1">
    <location>
        <begin position="284"/>
        <end position="295"/>
    </location>
</feature>
<keyword evidence="2" id="KW-0472">Membrane</keyword>
<dbReference type="AlphaFoldDB" id="A0A5J4YL58"/>
<dbReference type="Proteomes" id="UP000324585">
    <property type="component" value="Unassembled WGS sequence"/>
</dbReference>
<keyword evidence="2" id="KW-0812">Transmembrane</keyword>
<dbReference type="InterPro" id="IPR052945">
    <property type="entry name" value="Mitotic_Regulator"/>
</dbReference>
<reference evidence="5" key="1">
    <citation type="journal article" date="2019" name="Nat. Commun.">
        <title>Expansion of phycobilisome linker gene families in mesophilic red algae.</title>
        <authorList>
            <person name="Lee J."/>
            <person name="Kim D."/>
            <person name="Bhattacharya D."/>
            <person name="Yoon H.S."/>
        </authorList>
    </citation>
    <scope>NUCLEOTIDE SEQUENCE [LARGE SCALE GENOMIC DNA]</scope>
    <source>
        <strain evidence="5">CCMP 1328</strain>
    </source>
</reference>
<dbReference type="SUPFAM" id="SSF49764">
    <property type="entry name" value="HSP20-like chaperones"/>
    <property type="match status" value="1"/>
</dbReference>
<dbReference type="InterPro" id="IPR008978">
    <property type="entry name" value="HSP20-like_chaperone"/>
</dbReference>
<dbReference type="Pfam" id="PF04969">
    <property type="entry name" value="CS"/>
    <property type="match status" value="1"/>
</dbReference>
<dbReference type="Gene3D" id="2.60.40.790">
    <property type="match status" value="1"/>
</dbReference>
<comment type="caution">
    <text evidence="4">The sequence shown here is derived from an EMBL/GenBank/DDBJ whole genome shotgun (WGS) entry which is preliminary data.</text>
</comment>
<evidence type="ECO:0000259" key="3">
    <source>
        <dbReference type="PROSITE" id="PS51203"/>
    </source>
</evidence>
<evidence type="ECO:0000256" key="1">
    <source>
        <dbReference type="SAM" id="MobiDB-lite"/>
    </source>
</evidence>
<dbReference type="PROSITE" id="PS51203">
    <property type="entry name" value="CS"/>
    <property type="match status" value="1"/>
</dbReference>
<feature type="domain" description="CS" evidence="3">
    <location>
        <begin position="39"/>
        <end position="171"/>
    </location>
</feature>
<dbReference type="InterPro" id="IPR007052">
    <property type="entry name" value="CS_dom"/>
</dbReference>
<accession>A0A5J4YL58</accession>
<keyword evidence="5" id="KW-1185">Reference proteome</keyword>
<dbReference type="InterPro" id="IPR006597">
    <property type="entry name" value="Sel1-like"/>
</dbReference>
<name>A0A5J4YL58_PORPP</name>
<dbReference type="SMART" id="SM00671">
    <property type="entry name" value="SEL1"/>
    <property type="match status" value="3"/>
</dbReference>
<keyword evidence="2" id="KW-1133">Transmembrane helix</keyword>
<proteinExistence type="predicted"/>
<dbReference type="Gene3D" id="1.25.40.10">
    <property type="entry name" value="Tetratricopeptide repeat domain"/>
    <property type="match status" value="1"/>
</dbReference>
<dbReference type="SUPFAM" id="SSF81901">
    <property type="entry name" value="HCP-like"/>
    <property type="match status" value="1"/>
</dbReference>